<evidence type="ECO:0000313" key="15">
    <source>
        <dbReference type="EMBL" id="NEU03507.1"/>
    </source>
</evidence>
<dbReference type="Proteomes" id="UP000481872">
    <property type="component" value="Unassembled WGS sequence"/>
</dbReference>
<dbReference type="InterPro" id="IPR002898">
    <property type="entry name" value="MotA_ExbB_proton_chnl"/>
</dbReference>
<dbReference type="GO" id="GO:0005886">
    <property type="term" value="C:plasma membrane"/>
    <property type="evidence" value="ECO:0007669"/>
    <property type="project" value="UniProtKB-SubCell"/>
</dbReference>
<dbReference type="PROSITE" id="PS01307">
    <property type="entry name" value="MOTA"/>
    <property type="match status" value="1"/>
</dbReference>
<keyword evidence="5" id="KW-0145">Chemotaxis</keyword>
<dbReference type="InterPro" id="IPR047055">
    <property type="entry name" value="MotA-like"/>
</dbReference>
<dbReference type="Pfam" id="PF01618">
    <property type="entry name" value="MotA_ExbB"/>
    <property type="match status" value="1"/>
</dbReference>
<evidence type="ECO:0000256" key="4">
    <source>
        <dbReference type="ARBA" id="ARBA00022475"/>
    </source>
</evidence>
<dbReference type="EMBL" id="JAAGPU010000001">
    <property type="protein sequence ID" value="NEU03507.1"/>
    <property type="molecule type" value="Genomic_DNA"/>
</dbReference>
<keyword evidence="8" id="KW-0375">Hydrogen ion transport</keyword>
<reference evidence="15 16" key="1">
    <citation type="submission" date="2020-02" db="EMBL/GenBank/DDBJ databases">
        <title>Genome assembly of a novel Clostridium senegalense strain.</title>
        <authorList>
            <person name="Gupta T.B."/>
            <person name="Jauregui R."/>
            <person name="Maclean P."/>
            <person name="Nawarathana A."/>
            <person name="Brightwell G."/>
        </authorList>
    </citation>
    <scope>NUCLEOTIDE SEQUENCE [LARGE SCALE GENOMIC DNA]</scope>
    <source>
        <strain evidence="15 16">AGRFS4</strain>
    </source>
</reference>
<keyword evidence="11 12" id="KW-0472">Membrane</keyword>
<dbReference type="InterPro" id="IPR000540">
    <property type="entry name" value="Flag_MotA_CS"/>
</dbReference>
<evidence type="ECO:0000256" key="6">
    <source>
        <dbReference type="ARBA" id="ARBA00022692"/>
    </source>
</evidence>
<comment type="subcellular location">
    <subcellularLocation>
        <location evidence="1">Cell membrane</location>
        <topology evidence="1">Multi-pass membrane protein</topology>
    </subcellularLocation>
</comment>
<feature type="transmembrane region" description="Helical" evidence="12">
    <location>
        <begin position="184"/>
        <end position="204"/>
    </location>
</feature>
<evidence type="ECO:0000256" key="1">
    <source>
        <dbReference type="ARBA" id="ARBA00004651"/>
    </source>
</evidence>
<evidence type="ECO:0000256" key="5">
    <source>
        <dbReference type="ARBA" id="ARBA00022500"/>
    </source>
</evidence>
<comment type="similarity">
    <text evidence="2">Belongs to the MotA family.</text>
</comment>
<gene>
    <name evidence="15" type="ORF">G3M99_01295</name>
</gene>
<protein>
    <submittedName>
        <fullName evidence="15">Motility protein A</fullName>
    </submittedName>
</protein>
<sequence length="267" mass="28566">MKKNDMLTIIGLIVAWVLVIYGIMDAGGNAKIYIDVASIAITGGGSIGAVLISYEMKDIKRLGKVIAKAFKEDASSKTDIVLNFTEMSRKARREGLLSLEDDISSIENPFTKKALSMVVDGIEPEAIKEIMALEIEQLETRHSQGSAMLKSWGAYAPAFGMCGTLIGLIQMLSDMNDADALTKGMGAALITTFYGSLIANLIALPIAAKLDNKTALEVANMEMIVEGVIAIQSGANPRIVEDKLLAYLSPAEKETFKVESGGEVENG</sequence>
<evidence type="ECO:0000256" key="9">
    <source>
        <dbReference type="ARBA" id="ARBA00022989"/>
    </source>
</evidence>
<feature type="transmembrane region" description="Helical" evidence="12">
    <location>
        <begin position="152"/>
        <end position="172"/>
    </location>
</feature>
<feature type="transmembrane region" description="Helical" evidence="12">
    <location>
        <begin position="7"/>
        <end position="24"/>
    </location>
</feature>
<evidence type="ECO:0000256" key="3">
    <source>
        <dbReference type="ARBA" id="ARBA00022448"/>
    </source>
</evidence>
<dbReference type="GO" id="GO:0006935">
    <property type="term" value="P:chemotaxis"/>
    <property type="evidence" value="ECO:0007669"/>
    <property type="project" value="UniProtKB-KW"/>
</dbReference>
<evidence type="ECO:0000256" key="11">
    <source>
        <dbReference type="ARBA" id="ARBA00023136"/>
    </source>
</evidence>
<comment type="caution">
    <text evidence="15">The sequence shown here is derived from an EMBL/GenBank/DDBJ whole genome shotgun (WGS) entry which is preliminary data.</text>
</comment>
<feature type="domain" description="MotA/TolQ/ExbB proton channel" evidence="13">
    <location>
        <begin position="104"/>
        <end position="223"/>
    </location>
</feature>
<organism evidence="15 16">
    <name type="scientific">Clostridium senegalense</name>
    <dbReference type="NCBI Taxonomy" id="1465809"/>
    <lineage>
        <taxon>Bacteria</taxon>
        <taxon>Bacillati</taxon>
        <taxon>Bacillota</taxon>
        <taxon>Clostridia</taxon>
        <taxon>Eubacteriales</taxon>
        <taxon>Clostridiaceae</taxon>
        <taxon>Clostridium</taxon>
    </lineage>
</organism>
<keyword evidence="4" id="KW-1003">Cell membrane</keyword>
<dbReference type="GO" id="GO:0071978">
    <property type="term" value="P:bacterial-type flagellum-dependent swarming motility"/>
    <property type="evidence" value="ECO:0007669"/>
    <property type="project" value="InterPro"/>
</dbReference>
<feature type="domain" description="Motility protein A N-terminal" evidence="14">
    <location>
        <begin position="9"/>
        <end position="95"/>
    </location>
</feature>
<accession>A0A6M0GZ91</accession>
<keyword evidence="6 12" id="KW-0812">Transmembrane</keyword>
<evidence type="ECO:0000256" key="7">
    <source>
        <dbReference type="ARBA" id="ARBA00022779"/>
    </source>
</evidence>
<evidence type="ECO:0000259" key="14">
    <source>
        <dbReference type="Pfam" id="PF20560"/>
    </source>
</evidence>
<evidence type="ECO:0000256" key="8">
    <source>
        <dbReference type="ARBA" id="ARBA00022781"/>
    </source>
</evidence>
<evidence type="ECO:0000313" key="16">
    <source>
        <dbReference type="Proteomes" id="UP000481872"/>
    </source>
</evidence>
<evidence type="ECO:0000256" key="10">
    <source>
        <dbReference type="ARBA" id="ARBA00023065"/>
    </source>
</evidence>
<dbReference type="RefSeq" id="WP_061994894.1">
    <property type="nucleotide sequence ID" value="NZ_JAAGPU010000001.1"/>
</dbReference>
<dbReference type="PANTHER" id="PTHR30433:SF2">
    <property type="entry name" value="MOTILITY PROTEIN A"/>
    <property type="match status" value="1"/>
</dbReference>
<evidence type="ECO:0000256" key="2">
    <source>
        <dbReference type="ARBA" id="ARBA00008038"/>
    </source>
</evidence>
<name>A0A6M0GZ91_9CLOT</name>
<keyword evidence="10" id="KW-0406">Ion transport</keyword>
<proteinExistence type="inferred from homology"/>
<dbReference type="PANTHER" id="PTHR30433">
    <property type="entry name" value="CHEMOTAXIS PROTEIN MOTA"/>
    <property type="match status" value="1"/>
</dbReference>
<keyword evidence="16" id="KW-1185">Reference proteome</keyword>
<keyword evidence="3" id="KW-0813">Transport</keyword>
<evidence type="ECO:0000259" key="13">
    <source>
        <dbReference type="Pfam" id="PF01618"/>
    </source>
</evidence>
<evidence type="ECO:0000256" key="12">
    <source>
        <dbReference type="SAM" id="Phobius"/>
    </source>
</evidence>
<keyword evidence="9 12" id="KW-1133">Transmembrane helix</keyword>
<dbReference type="InterPro" id="IPR046786">
    <property type="entry name" value="MotA_N"/>
</dbReference>
<dbReference type="AlphaFoldDB" id="A0A6M0GZ91"/>
<dbReference type="Pfam" id="PF20560">
    <property type="entry name" value="MotA_N"/>
    <property type="match status" value="1"/>
</dbReference>
<feature type="transmembrane region" description="Helical" evidence="12">
    <location>
        <begin position="30"/>
        <end position="54"/>
    </location>
</feature>
<dbReference type="GO" id="GO:1902600">
    <property type="term" value="P:proton transmembrane transport"/>
    <property type="evidence" value="ECO:0007669"/>
    <property type="project" value="UniProtKB-KW"/>
</dbReference>
<keyword evidence="7" id="KW-0283">Flagellar rotation</keyword>